<accession>A0A0F4R0U1</accession>
<dbReference type="Proteomes" id="UP000033452">
    <property type="component" value="Unassembled WGS sequence"/>
</dbReference>
<feature type="signal peptide" evidence="1">
    <location>
        <begin position="1"/>
        <end position="19"/>
    </location>
</feature>
<dbReference type="Pfam" id="PF05494">
    <property type="entry name" value="MlaC"/>
    <property type="match status" value="1"/>
</dbReference>
<dbReference type="AlphaFoldDB" id="A0A0F4R0U1"/>
<sequence>MNKLLAGLFLLLFSSLTLASKAPLALINEVGETLFSDIKQINQDGNASPVEMRKLVRAHLMSHIDIRFVSYKLLGKHIKGLTKPQALEFISAVEHYLEVSYASALMQYKGQQVIFEALPVGKESKYATVKAVVRQLSGPDIDIHFKFRRSKEGEWRVYDLVAEGISLLSAKQKEIAVRISQVGLAQVTAELNAKS</sequence>
<dbReference type="RefSeq" id="WP_046003295.1">
    <property type="nucleotide sequence ID" value="NZ_JXYA01000002.1"/>
</dbReference>
<evidence type="ECO:0000313" key="3">
    <source>
        <dbReference type="Proteomes" id="UP000033452"/>
    </source>
</evidence>
<dbReference type="InterPro" id="IPR042245">
    <property type="entry name" value="Tgt2/MlaC_sf"/>
</dbReference>
<dbReference type="PIRSF" id="PIRSF004649">
    <property type="entry name" value="MlaC"/>
    <property type="match status" value="1"/>
</dbReference>
<name>A0A0F4R0U1_9GAMM</name>
<dbReference type="Gene3D" id="3.10.450.710">
    <property type="entry name" value="Tgt2/MlaC"/>
    <property type="match status" value="1"/>
</dbReference>
<keyword evidence="2" id="KW-0067">ATP-binding</keyword>
<dbReference type="OrthoDB" id="9787053at2"/>
<dbReference type="InterPro" id="IPR008869">
    <property type="entry name" value="MlaC/ttg2D"/>
</dbReference>
<reference evidence="2 3" key="1">
    <citation type="journal article" date="2015" name="BMC Genomics">
        <title>Genome mining reveals unlocked bioactive potential of marine Gram-negative bacteria.</title>
        <authorList>
            <person name="Machado H."/>
            <person name="Sonnenschein E.C."/>
            <person name="Melchiorsen J."/>
            <person name="Gram L."/>
        </authorList>
    </citation>
    <scope>NUCLEOTIDE SEQUENCE [LARGE SCALE GENOMIC DNA]</scope>
    <source>
        <strain evidence="2 3">S2471</strain>
    </source>
</reference>
<comment type="caution">
    <text evidence="2">The sequence shown here is derived from an EMBL/GenBank/DDBJ whole genome shotgun (WGS) entry which is preliminary data.</text>
</comment>
<keyword evidence="3" id="KW-1185">Reference proteome</keyword>
<dbReference type="GO" id="GO:0005524">
    <property type="term" value="F:ATP binding"/>
    <property type="evidence" value="ECO:0007669"/>
    <property type="project" value="UniProtKB-KW"/>
</dbReference>
<protein>
    <submittedName>
        <fullName evidence="2">ABC transporter ATP-binding protein</fullName>
    </submittedName>
</protein>
<evidence type="ECO:0000313" key="2">
    <source>
        <dbReference type="EMBL" id="KJZ13140.1"/>
    </source>
</evidence>
<feature type="chain" id="PRO_5002476046" evidence="1">
    <location>
        <begin position="20"/>
        <end position="195"/>
    </location>
</feature>
<organism evidence="2 3">
    <name type="scientific">Pseudoalteromonas rubra</name>
    <dbReference type="NCBI Taxonomy" id="43658"/>
    <lineage>
        <taxon>Bacteria</taxon>
        <taxon>Pseudomonadati</taxon>
        <taxon>Pseudomonadota</taxon>
        <taxon>Gammaproteobacteria</taxon>
        <taxon>Alteromonadales</taxon>
        <taxon>Pseudoalteromonadaceae</taxon>
        <taxon>Pseudoalteromonas</taxon>
    </lineage>
</organism>
<proteinExistence type="predicted"/>
<evidence type="ECO:0000256" key="1">
    <source>
        <dbReference type="SAM" id="SignalP"/>
    </source>
</evidence>
<dbReference type="PANTHER" id="PTHR36573:SF1">
    <property type="entry name" value="INTERMEMBRANE PHOSPHOLIPID TRANSPORT SYSTEM BINDING PROTEIN MLAC"/>
    <property type="match status" value="1"/>
</dbReference>
<keyword evidence="1" id="KW-0732">Signal</keyword>
<gene>
    <name evidence="2" type="ORF">TW77_02075</name>
</gene>
<keyword evidence="2" id="KW-0547">Nucleotide-binding</keyword>
<dbReference type="PATRIC" id="fig|43658.5.peg.427"/>
<dbReference type="EMBL" id="JXYA01000002">
    <property type="protein sequence ID" value="KJZ13140.1"/>
    <property type="molecule type" value="Genomic_DNA"/>
</dbReference>
<dbReference type="PANTHER" id="PTHR36573">
    <property type="entry name" value="INTERMEMBRANE PHOSPHOLIPID TRANSPORT SYSTEM BINDING PROTEIN MLAC"/>
    <property type="match status" value="1"/>
</dbReference>